<dbReference type="PANTHER" id="PTHR46869:SF6">
    <property type="entry name" value="C2H2-TYPE DOMAIN-CONTAINING PROTEIN"/>
    <property type="match status" value="1"/>
</dbReference>
<accession>A0AAV3QU69</accession>
<sequence>MKFHSEKVSNNLEEDSTDSSDQKRSRRDEKISENLNVVNASSSSPCVSDIDQEPEEAAMSLLLLSRDYRMPTNRPKIKISEVQTIDISENCIAKSAKMDSGNGFEVSKEINKIKENDRIQKKGNPRKENSSKRKCIDLYNLKKHGSSVAEIEFSEGFEKKNSFESISCNRRFHSFPALGGHRASQRRIKGYLTSKKQKQH</sequence>
<feature type="compositionally biased region" description="Polar residues" evidence="1">
    <location>
        <begin position="33"/>
        <end position="46"/>
    </location>
</feature>
<evidence type="ECO:0000313" key="2">
    <source>
        <dbReference type="EMBL" id="GAA0166532.1"/>
    </source>
</evidence>
<comment type="caution">
    <text evidence="2">The sequence shown here is derived from an EMBL/GenBank/DDBJ whole genome shotgun (WGS) entry which is preliminary data.</text>
</comment>
<feature type="compositionally biased region" description="Basic residues" evidence="1">
    <location>
        <begin position="183"/>
        <end position="200"/>
    </location>
</feature>
<dbReference type="PANTHER" id="PTHR46869">
    <property type="entry name" value="C2H2-LIKE ZINC FINGER PROTEIN"/>
    <property type="match status" value="1"/>
</dbReference>
<proteinExistence type="predicted"/>
<feature type="region of interest" description="Disordered" evidence="1">
    <location>
        <begin position="176"/>
        <end position="200"/>
    </location>
</feature>
<name>A0AAV3QU69_LITER</name>
<keyword evidence="3" id="KW-1185">Reference proteome</keyword>
<evidence type="ECO:0000313" key="3">
    <source>
        <dbReference type="Proteomes" id="UP001454036"/>
    </source>
</evidence>
<dbReference type="AlphaFoldDB" id="A0AAV3QU69"/>
<dbReference type="Proteomes" id="UP001454036">
    <property type="component" value="Unassembled WGS sequence"/>
</dbReference>
<organism evidence="2 3">
    <name type="scientific">Lithospermum erythrorhizon</name>
    <name type="common">Purple gromwell</name>
    <name type="synonym">Lithospermum officinale var. erythrorhizon</name>
    <dbReference type="NCBI Taxonomy" id="34254"/>
    <lineage>
        <taxon>Eukaryota</taxon>
        <taxon>Viridiplantae</taxon>
        <taxon>Streptophyta</taxon>
        <taxon>Embryophyta</taxon>
        <taxon>Tracheophyta</taxon>
        <taxon>Spermatophyta</taxon>
        <taxon>Magnoliopsida</taxon>
        <taxon>eudicotyledons</taxon>
        <taxon>Gunneridae</taxon>
        <taxon>Pentapetalae</taxon>
        <taxon>asterids</taxon>
        <taxon>lamiids</taxon>
        <taxon>Boraginales</taxon>
        <taxon>Boraginaceae</taxon>
        <taxon>Boraginoideae</taxon>
        <taxon>Lithospermeae</taxon>
        <taxon>Lithospermum</taxon>
    </lineage>
</organism>
<gene>
    <name evidence="2" type="ORF">LIER_21666</name>
</gene>
<reference evidence="2 3" key="1">
    <citation type="submission" date="2024-01" db="EMBL/GenBank/DDBJ databases">
        <title>The complete chloroplast genome sequence of Lithospermum erythrorhizon: insights into the phylogenetic relationship among Boraginaceae species and the maternal lineages of purple gromwells.</title>
        <authorList>
            <person name="Okada T."/>
            <person name="Watanabe K."/>
        </authorList>
    </citation>
    <scope>NUCLEOTIDE SEQUENCE [LARGE SCALE GENOMIC DNA]</scope>
</reference>
<dbReference type="EMBL" id="BAABME010005756">
    <property type="protein sequence ID" value="GAA0166532.1"/>
    <property type="molecule type" value="Genomic_DNA"/>
</dbReference>
<feature type="compositionally biased region" description="Basic and acidic residues" evidence="1">
    <location>
        <begin position="20"/>
        <end position="32"/>
    </location>
</feature>
<protein>
    <submittedName>
        <fullName evidence="2">Uncharacterized protein</fullName>
    </submittedName>
</protein>
<feature type="region of interest" description="Disordered" evidence="1">
    <location>
        <begin position="1"/>
        <end position="52"/>
    </location>
</feature>
<evidence type="ECO:0000256" key="1">
    <source>
        <dbReference type="SAM" id="MobiDB-lite"/>
    </source>
</evidence>